<proteinExistence type="predicted"/>
<feature type="transmembrane region" description="Helical" evidence="8">
    <location>
        <begin position="120"/>
        <end position="146"/>
    </location>
</feature>
<feature type="non-terminal residue" evidence="10">
    <location>
        <position position="1"/>
    </location>
</feature>
<keyword evidence="4" id="KW-0597">Phosphoprotein</keyword>
<dbReference type="PRINTS" id="PR00344">
    <property type="entry name" value="BCTRLSENSOR"/>
</dbReference>
<dbReference type="InterPro" id="IPR003594">
    <property type="entry name" value="HATPase_dom"/>
</dbReference>
<organism evidence="10 11">
    <name type="scientific">Microbacterium ginsengisoli</name>
    <dbReference type="NCBI Taxonomy" id="400772"/>
    <lineage>
        <taxon>Bacteria</taxon>
        <taxon>Bacillati</taxon>
        <taxon>Actinomycetota</taxon>
        <taxon>Actinomycetes</taxon>
        <taxon>Micrococcales</taxon>
        <taxon>Microbacteriaceae</taxon>
        <taxon>Microbacterium</taxon>
    </lineage>
</organism>
<dbReference type="InterPro" id="IPR004358">
    <property type="entry name" value="Sig_transdc_His_kin-like_C"/>
</dbReference>
<dbReference type="Pfam" id="PF00512">
    <property type="entry name" value="HisKA"/>
    <property type="match status" value="1"/>
</dbReference>
<comment type="caution">
    <text evidence="10">The sequence shown here is derived from an EMBL/GenBank/DDBJ whole genome shotgun (WGS) entry which is preliminary data.</text>
</comment>
<accession>A0A3C1KDZ8</accession>
<feature type="domain" description="Histidine kinase" evidence="9">
    <location>
        <begin position="335"/>
        <end position="552"/>
    </location>
</feature>
<keyword evidence="8" id="KW-0812">Transmembrane</keyword>
<evidence type="ECO:0000313" key="10">
    <source>
        <dbReference type="EMBL" id="HAN24897.1"/>
    </source>
</evidence>
<dbReference type="CDD" id="cd00075">
    <property type="entry name" value="HATPase"/>
    <property type="match status" value="1"/>
</dbReference>
<comment type="catalytic activity">
    <reaction evidence="1">
        <text>ATP + protein L-histidine = ADP + protein N-phospho-L-histidine.</text>
        <dbReference type="EC" id="2.7.13.3"/>
    </reaction>
</comment>
<comment type="subcellular location">
    <subcellularLocation>
        <location evidence="2">Cell membrane</location>
    </subcellularLocation>
</comment>
<keyword evidence="7" id="KW-0175">Coiled coil</keyword>
<feature type="transmembrane region" description="Helical" evidence="8">
    <location>
        <begin position="17"/>
        <end position="37"/>
    </location>
</feature>
<evidence type="ECO:0000256" key="3">
    <source>
        <dbReference type="ARBA" id="ARBA00012438"/>
    </source>
</evidence>
<dbReference type="PANTHER" id="PTHR43547">
    <property type="entry name" value="TWO-COMPONENT HISTIDINE KINASE"/>
    <property type="match status" value="1"/>
</dbReference>
<feature type="transmembrane region" description="Helical" evidence="8">
    <location>
        <begin position="158"/>
        <end position="175"/>
    </location>
</feature>
<feature type="coiled-coil region" evidence="7">
    <location>
        <begin position="377"/>
        <end position="411"/>
    </location>
</feature>
<dbReference type="PANTHER" id="PTHR43547:SF2">
    <property type="entry name" value="HYBRID SIGNAL TRANSDUCTION HISTIDINE KINASE C"/>
    <property type="match status" value="1"/>
</dbReference>
<evidence type="ECO:0000256" key="7">
    <source>
        <dbReference type="SAM" id="Coils"/>
    </source>
</evidence>
<evidence type="ECO:0000259" key="9">
    <source>
        <dbReference type="PROSITE" id="PS50109"/>
    </source>
</evidence>
<feature type="transmembrane region" description="Helical" evidence="8">
    <location>
        <begin position="79"/>
        <end position="100"/>
    </location>
</feature>
<evidence type="ECO:0000256" key="2">
    <source>
        <dbReference type="ARBA" id="ARBA00004236"/>
    </source>
</evidence>
<feature type="transmembrane region" description="Helical" evidence="8">
    <location>
        <begin position="43"/>
        <end position="67"/>
    </location>
</feature>
<evidence type="ECO:0000256" key="8">
    <source>
        <dbReference type="SAM" id="Phobius"/>
    </source>
</evidence>
<dbReference type="AlphaFoldDB" id="A0A3C1KDZ8"/>
<keyword evidence="6" id="KW-0902">Two-component regulatory system</keyword>
<dbReference type="EC" id="2.7.13.3" evidence="3"/>
<evidence type="ECO:0000256" key="4">
    <source>
        <dbReference type="ARBA" id="ARBA00022553"/>
    </source>
</evidence>
<dbReference type="Gene3D" id="3.30.565.10">
    <property type="entry name" value="Histidine kinase-like ATPase, C-terminal domain"/>
    <property type="match status" value="1"/>
</dbReference>
<sequence>PGDDEPRLSTLLDVGRFLAAAAVGALVVGGCLGLGAALSGGAFVPTLLSTSASHISAVVLITPLALLNRLRKRTASAQTVVLLSLALLAAVVAAFSPLNANPLAFLPVPILAWAAFSESMFVAFTQFVGTIVAVVALTAIGGGPFAHPAGGMSTGTQLQIYSFALAATTLGIGATRNERRLLQDQTEGLLRLLRDAFERANNGFAILQEVEGGRYAVIEINAVASTILRSSFAQLQKHDWIVVPRSPLHRQLASLGADEARVLDWELVESDSIPATVSIESLSRSGYGRVYLISVVDLRPLRDAEAAIERRLQRERQVVDTLRALNREKDDFVASVSHELRTPVTSIIGFTEELADLITDPVQRDFVLIVHRNAERLLDVVENILALSKERRAAERESDSVAVDLEQLLRECISDLTINLRGQKATISADLTPGIVVHGRPGDLARLFLNLLTNAVKFSPPGGLVEVSAQRSSGQVTVQIRDQGPGIDEVDLPRVFDRFYRSSSATAAGVSGTGLGLAIVQELAAELGATVALTRGHDDVGTVATVSLPALDPVRHAEPVGPTSAEGA</sequence>
<dbReference type="InterPro" id="IPR005467">
    <property type="entry name" value="His_kinase_dom"/>
</dbReference>
<dbReference type="GO" id="GO:0005886">
    <property type="term" value="C:plasma membrane"/>
    <property type="evidence" value="ECO:0007669"/>
    <property type="project" value="UniProtKB-SubCell"/>
</dbReference>
<name>A0A3C1KDZ8_9MICO</name>
<evidence type="ECO:0000256" key="6">
    <source>
        <dbReference type="ARBA" id="ARBA00023012"/>
    </source>
</evidence>
<dbReference type="EMBL" id="DMNG01000169">
    <property type="protein sequence ID" value="HAN24897.1"/>
    <property type="molecule type" value="Genomic_DNA"/>
</dbReference>
<dbReference type="PROSITE" id="PS50109">
    <property type="entry name" value="HIS_KIN"/>
    <property type="match status" value="1"/>
</dbReference>
<evidence type="ECO:0000256" key="5">
    <source>
        <dbReference type="ARBA" id="ARBA00022777"/>
    </source>
</evidence>
<keyword evidence="5" id="KW-0808">Transferase</keyword>
<dbReference type="Pfam" id="PF02518">
    <property type="entry name" value="HATPase_c"/>
    <property type="match status" value="1"/>
</dbReference>
<keyword evidence="8" id="KW-0472">Membrane</keyword>
<protein>
    <recommendedName>
        <fullName evidence="3">histidine kinase</fullName>
        <ecNumber evidence="3">2.7.13.3</ecNumber>
    </recommendedName>
</protein>
<evidence type="ECO:0000256" key="1">
    <source>
        <dbReference type="ARBA" id="ARBA00000085"/>
    </source>
</evidence>
<gene>
    <name evidence="10" type="ORF">DCP95_10055</name>
</gene>
<dbReference type="InterPro" id="IPR036890">
    <property type="entry name" value="HATPase_C_sf"/>
</dbReference>
<keyword evidence="5" id="KW-0418">Kinase</keyword>
<dbReference type="InterPro" id="IPR036097">
    <property type="entry name" value="HisK_dim/P_sf"/>
</dbReference>
<dbReference type="CDD" id="cd00082">
    <property type="entry name" value="HisKA"/>
    <property type="match status" value="1"/>
</dbReference>
<keyword evidence="8" id="KW-1133">Transmembrane helix</keyword>
<dbReference type="SMART" id="SM00388">
    <property type="entry name" value="HisKA"/>
    <property type="match status" value="1"/>
</dbReference>
<dbReference type="Proteomes" id="UP000257479">
    <property type="component" value="Unassembled WGS sequence"/>
</dbReference>
<dbReference type="InterPro" id="IPR003661">
    <property type="entry name" value="HisK_dim/P_dom"/>
</dbReference>
<reference evidence="10 11" key="1">
    <citation type="journal article" date="2018" name="Nat. Biotechnol.">
        <title>A standardized bacterial taxonomy based on genome phylogeny substantially revises the tree of life.</title>
        <authorList>
            <person name="Parks D.H."/>
            <person name="Chuvochina M."/>
            <person name="Waite D.W."/>
            <person name="Rinke C."/>
            <person name="Skarshewski A."/>
            <person name="Chaumeil P.A."/>
            <person name="Hugenholtz P."/>
        </authorList>
    </citation>
    <scope>NUCLEOTIDE SEQUENCE [LARGE SCALE GENOMIC DNA]</scope>
    <source>
        <strain evidence="10">UBA9152</strain>
    </source>
</reference>
<evidence type="ECO:0000313" key="11">
    <source>
        <dbReference type="Proteomes" id="UP000257479"/>
    </source>
</evidence>
<dbReference type="GO" id="GO:0000155">
    <property type="term" value="F:phosphorelay sensor kinase activity"/>
    <property type="evidence" value="ECO:0007669"/>
    <property type="project" value="InterPro"/>
</dbReference>
<dbReference type="SMART" id="SM00387">
    <property type="entry name" value="HATPase_c"/>
    <property type="match status" value="1"/>
</dbReference>
<dbReference type="SUPFAM" id="SSF55874">
    <property type="entry name" value="ATPase domain of HSP90 chaperone/DNA topoisomerase II/histidine kinase"/>
    <property type="match status" value="1"/>
</dbReference>
<dbReference type="Gene3D" id="1.10.287.130">
    <property type="match status" value="1"/>
</dbReference>
<dbReference type="SUPFAM" id="SSF47384">
    <property type="entry name" value="Homodimeric domain of signal transducing histidine kinase"/>
    <property type="match status" value="1"/>
</dbReference>